<dbReference type="GeneID" id="111434918"/>
<dbReference type="InterPro" id="IPR036965">
    <property type="entry name" value="Terpene_synth_N_sf"/>
</dbReference>
<dbReference type="InterPro" id="IPR034741">
    <property type="entry name" value="Terpene_cyclase-like_1_C"/>
</dbReference>
<dbReference type="SUPFAM" id="SSF48576">
    <property type="entry name" value="Terpenoid synthases"/>
    <property type="match status" value="1"/>
</dbReference>
<dbReference type="Proteomes" id="UP000504609">
    <property type="component" value="Unplaced"/>
</dbReference>
<feature type="chain" id="PRO_5026992425" evidence="5">
    <location>
        <begin position="21"/>
        <end position="594"/>
    </location>
</feature>
<feature type="signal peptide" evidence="5">
    <location>
        <begin position="1"/>
        <end position="20"/>
    </location>
</feature>
<dbReference type="PANTHER" id="PTHR31225">
    <property type="entry name" value="OS04G0344100 PROTEIN-RELATED"/>
    <property type="match status" value="1"/>
</dbReference>
<protein>
    <submittedName>
        <fullName evidence="9">Terpene synthase 10-like</fullName>
    </submittedName>
</protein>
<keyword evidence="4" id="KW-0456">Lyase</keyword>
<evidence type="ECO:0000256" key="4">
    <source>
        <dbReference type="ARBA" id="ARBA00023239"/>
    </source>
</evidence>
<organism evidence="8 9">
    <name type="scientific">Cucurbita moschata</name>
    <name type="common">Winter crookneck squash</name>
    <name type="synonym">Cucurbita pepo var. moschata</name>
    <dbReference type="NCBI Taxonomy" id="3662"/>
    <lineage>
        <taxon>Eukaryota</taxon>
        <taxon>Viridiplantae</taxon>
        <taxon>Streptophyta</taxon>
        <taxon>Embryophyta</taxon>
        <taxon>Tracheophyta</taxon>
        <taxon>Spermatophyta</taxon>
        <taxon>Magnoliopsida</taxon>
        <taxon>eudicotyledons</taxon>
        <taxon>Gunneridae</taxon>
        <taxon>Pentapetalae</taxon>
        <taxon>rosids</taxon>
        <taxon>fabids</taxon>
        <taxon>Cucurbitales</taxon>
        <taxon>Cucurbitaceae</taxon>
        <taxon>Cucurbiteae</taxon>
        <taxon>Cucurbita</taxon>
    </lineage>
</organism>
<keyword evidence="2" id="KW-0479">Metal-binding</keyword>
<dbReference type="FunFam" id="1.50.10.130:FF:000001">
    <property type="entry name" value="Isoprene synthase, chloroplastic"/>
    <property type="match status" value="1"/>
</dbReference>
<evidence type="ECO:0000313" key="9">
    <source>
        <dbReference type="RefSeq" id="XP_022928013.1"/>
    </source>
</evidence>
<dbReference type="Gene3D" id="1.10.600.10">
    <property type="entry name" value="Farnesyl Diphosphate Synthase"/>
    <property type="match status" value="1"/>
</dbReference>
<accession>A0A6J1EMN6</accession>
<keyword evidence="8" id="KW-1185">Reference proteome</keyword>
<feature type="domain" description="Terpene synthase N-terminal" evidence="6">
    <location>
        <begin position="61"/>
        <end position="241"/>
    </location>
</feature>
<sequence length="594" mass="69682">MTMGLLHLPLPFLVSTLTSPRNLSSRHNFYGSFQMNKRSTVDTKVYSTSVVRRSANYQPSIWKHEFVESLTSEFTGEKSLNRRDMLKRRVKMMLNKELLLEGDSLRQLELVDELQRLGLSYHFQIEINQILENMNEKFRNGKDLEWNNNLYATALHFRILRQHGYYIPQEVFEKFNNELESSNSISEEKAKGILSLYEASFLAIEGEGFLDEARHFSIQHLSKYLKSSGDEIVCTMVRHALELPLHWRMPRLEVRWFINLYRRKPELNPVLLDLATLDFNIVQSTHQDDLKYASRWWKNTELGQKLDFARDRLVTNFFWSVGMGCKPHLGYLRRMSTKIASLVTIIDDVYDVHGTLNELELFTDVVERWDVAAIDSLPNYMKICFFALHNTINDMTFDAVKNHGVNVIQYLRKMWIDLCKTFLIEARWNYTNYKPTFEEYLDNAWISVSGSLLLVHAYVFATDLIMKGDLEYLEHYLDILRHSSMIFRLTNDLASSSEEAERGEVAKSLQCYMNDTGASEHEARRYIKDLIIESWKKLNEIQMLNYSPFISRDFIEIALNVARISHTVYQHRDGHTVEDQETKDRVSSLFINST</sequence>
<keyword evidence="5" id="KW-0732">Signal</keyword>
<dbReference type="GO" id="GO:0016102">
    <property type="term" value="P:diterpenoid biosynthetic process"/>
    <property type="evidence" value="ECO:0007669"/>
    <property type="project" value="InterPro"/>
</dbReference>
<comment type="cofactor">
    <cofactor evidence="1">
        <name>Mg(2+)</name>
        <dbReference type="ChEBI" id="CHEBI:18420"/>
    </cofactor>
</comment>
<reference evidence="9" key="1">
    <citation type="submission" date="2025-08" db="UniProtKB">
        <authorList>
            <consortium name="RefSeq"/>
        </authorList>
    </citation>
    <scope>IDENTIFICATION</scope>
    <source>
        <tissue evidence="9">Young leaves</tissue>
    </source>
</reference>
<evidence type="ECO:0000259" key="6">
    <source>
        <dbReference type="Pfam" id="PF01397"/>
    </source>
</evidence>
<dbReference type="InterPro" id="IPR005630">
    <property type="entry name" value="Terpene_synthase_metal-bd"/>
</dbReference>
<dbReference type="InterPro" id="IPR044814">
    <property type="entry name" value="Terpene_cyclase_plant_C1"/>
</dbReference>
<dbReference type="Gene3D" id="1.50.10.130">
    <property type="entry name" value="Terpene synthase, N-terminal domain"/>
    <property type="match status" value="1"/>
</dbReference>
<dbReference type="InterPro" id="IPR001906">
    <property type="entry name" value="Terpene_synth_N"/>
</dbReference>
<dbReference type="InterPro" id="IPR008930">
    <property type="entry name" value="Terpenoid_cyclase/PrenylTrfase"/>
</dbReference>
<gene>
    <name evidence="9" type="primary">LOC111434918</name>
</gene>
<evidence type="ECO:0000256" key="3">
    <source>
        <dbReference type="ARBA" id="ARBA00022842"/>
    </source>
</evidence>
<dbReference type="Pfam" id="PF01397">
    <property type="entry name" value="Terpene_synth"/>
    <property type="match status" value="1"/>
</dbReference>
<dbReference type="InterPro" id="IPR008949">
    <property type="entry name" value="Isoprenoid_synthase_dom_sf"/>
</dbReference>
<dbReference type="GO" id="GO:0010333">
    <property type="term" value="F:terpene synthase activity"/>
    <property type="evidence" value="ECO:0007669"/>
    <property type="project" value="InterPro"/>
</dbReference>
<dbReference type="SUPFAM" id="SSF48239">
    <property type="entry name" value="Terpenoid cyclases/Protein prenyltransferases"/>
    <property type="match status" value="1"/>
</dbReference>
<dbReference type="SFLD" id="SFLDG01019">
    <property type="entry name" value="Terpene_Cyclase_Like_1_C_Termi"/>
    <property type="match status" value="1"/>
</dbReference>
<proteinExistence type="predicted"/>
<dbReference type="Pfam" id="PF03936">
    <property type="entry name" value="Terpene_synth_C"/>
    <property type="match status" value="1"/>
</dbReference>
<evidence type="ECO:0000256" key="1">
    <source>
        <dbReference type="ARBA" id="ARBA00001946"/>
    </source>
</evidence>
<dbReference type="AlphaFoldDB" id="A0A6J1EMN6"/>
<name>A0A6J1EMN6_CUCMO</name>
<dbReference type="CDD" id="cd00684">
    <property type="entry name" value="Terpene_cyclase_plant_C1"/>
    <property type="match status" value="1"/>
</dbReference>
<dbReference type="FunFam" id="1.10.600.10:FF:000007">
    <property type="entry name" value="Isoprene synthase, chloroplastic"/>
    <property type="match status" value="1"/>
</dbReference>
<dbReference type="RefSeq" id="XP_022928013.1">
    <property type="nucleotide sequence ID" value="XM_023072245.1"/>
</dbReference>
<feature type="domain" description="Terpene synthase metal-binding" evidence="7">
    <location>
        <begin position="298"/>
        <end position="537"/>
    </location>
</feature>
<dbReference type="InterPro" id="IPR050148">
    <property type="entry name" value="Terpene_synthase-like"/>
</dbReference>
<dbReference type="KEGG" id="cmos:111434918"/>
<evidence type="ECO:0000259" key="7">
    <source>
        <dbReference type="Pfam" id="PF03936"/>
    </source>
</evidence>
<dbReference type="SFLD" id="SFLDS00005">
    <property type="entry name" value="Isoprenoid_Synthase_Type_I"/>
    <property type="match status" value="1"/>
</dbReference>
<keyword evidence="3" id="KW-0460">Magnesium</keyword>
<dbReference type="PANTHER" id="PTHR31225:SF9">
    <property type="entry name" value="TERPENE SYNTHASE 10"/>
    <property type="match status" value="1"/>
</dbReference>
<dbReference type="GO" id="GO:0000287">
    <property type="term" value="F:magnesium ion binding"/>
    <property type="evidence" value="ECO:0007669"/>
    <property type="project" value="InterPro"/>
</dbReference>
<evidence type="ECO:0000313" key="8">
    <source>
        <dbReference type="Proteomes" id="UP000504609"/>
    </source>
</evidence>
<evidence type="ECO:0000256" key="5">
    <source>
        <dbReference type="SAM" id="SignalP"/>
    </source>
</evidence>
<evidence type="ECO:0000256" key="2">
    <source>
        <dbReference type="ARBA" id="ARBA00022723"/>
    </source>
</evidence>